<keyword evidence="1" id="KW-0812">Transmembrane</keyword>
<evidence type="ECO:0000256" key="1">
    <source>
        <dbReference type="SAM" id="Phobius"/>
    </source>
</evidence>
<keyword evidence="1" id="KW-0472">Membrane</keyword>
<keyword evidence="3" id="KW-1185">Reference proteome</keyword>
<gene>
    <name evidence="2" type="ORF">Scep_016821</name>
</gene>
<evidence type="ECO:0000313" key="3">
    <source>
        <dbReference type="Proteomes" id="UP001419268"/>
    </source>
</evidence>
<keyword evidence="1" id="KW-1133">Transmembrane helix</keyword>
<evidence type="ECO:0000313" key="2">
    <source>
        <dbReference type="EMBL" id="KAK9118728.1"/>
    </source>
</evidence>
<feature type="transmembrane region" description="Helical" evidence="1">
    <location>
        <begin position="238"/>
        <end position="261"/>
    </location>
</feature>
<reference evidence="2 3" key="1">
    <citation type="submission" date="2024-01" db="EMBL/GenBank/DDBJ databases">
        <title>Genome assemblies of Stephania.</title>
        <authorList>
            <person name="Yang L."/>
        </authorList>
    </citation>
    <scope>NUCLEOTIDE SEQUENCE [LARGE SCALE GENOMIC DNA]</scope>
    <source>
        <strain evidence="2">JXDWG</strain>
        <tissue evidence="2">Leaf</tissue>
    </source>
</reference>
<dbReference type="Proteomes" id="UP001419268">
    <property type="component" value="Unassembled WGS sequence"/>
</dbReference>
<sequence length="263" mass="27710">MAYASSSSRAIHRVVELRRSHDALSTVVVSSGIDRSGNAPPRRCSTPFPAAAAAGRRCRSSSPASLLLAGDAAGVAAGAPPPSSHPPRCRCRGRCPSSSHRSYCLCSSSRARAPLSRPPLLTIALLFVVIATAATSELLRDRAGQSLQPRATLLVRATVSESLPLVRDLPCASVSSLARRCTGSSRLRVFREPPSAPRSLRAAARVPELCRAGAAPLPLFLSLSLSLSLFSLSLSLSFPLFLIFFSLSLSLLSDFSLSLFVSS</sequence>
<name>A0AAP0IPR1_9MAGN</name>
<proteinExistence type="predicted"/>
<organism evidence="2 3">
    <name type="scientific">Stephania cephalantha</name>
    <dbReference type="NCBI Taxonomy" id="152367"/>
    <lineage>
        <taxon>Eukaryota</taxon>
        <taxon>Viridiplantae</taxon>
        <taxon>Streptophyta</taxon>
        <taxon>Embryophyta</taxon>
        <taxon>Tracheophyta</taxon>
        <taxon>Spermatophyta</taxon>
        <taxon>Magnoliopsida</taxon>
        <taxon>Ranunculales</taxon>
        <taxon>Menispermaceae</taxon>
        <taxon>Menispermoideae</taxon>
        <taxon>Cissampelideae</taxon>
        <taxon>Stephania</taxon>
    </lineage>
</organism>
<comment type="caution">
    <text evidence="2">The sequence shown here is derived from an EMBL/GenBank/DDBJ whole genome shotgun (WGS) entry which is preliminary data.</text>
</comment>
<dbReference type="EMBL" id="JBBNAG010000007">
    <property type="protein sequence ID" value="KAK9118728.1"/>
    <property type="molecule type" value="Genomic_DNA"/>
</dbReference>
<protein>
    <submittedName>
        <fullName evidence="2">Uncharacterized protein</fullName>
    </submittedName>
</protein>
<accession>A0AAP0IPR1</accession>
<dbReference type="AlphaFoldDB" id="A0AAP0IPR1"/>